<keyword evidence="4" id="KW-1185">Reference proteome</keyword>
<dbReference type="GeneID" id="19341861"/>
<evidence type="ECO:0000313" key="3">
    <source>
        <dbReference type="EMBL" id="EME83379.1"/>
    </source>
</evidence>
<dbReference type="KEGG" id="pfj:MYCFIDRAFT_81750"/>
<evidence type="ECO:0008006" key="5">
    <source>
        <dbReference type="Google" id="ProtNLM"/>
    </source>
</evidence>
<feature type="compositionally biased region" description="Basic and acidic residues" evidence="1">
    <location>
        <begin position="137"/>
        <end position="158"/>
    </location>
</feature>
<organism evidence="3 4">
    <name type="scientific">Pseudocercospora fijiensis (strain CIRAD86)</name>
    <name type="common">Black leaf streak disease fungus</name>
    <name type="synonym">Mycosphaerella fijiensis</name>
    <dbReference type="NCBI Taxonomy" id="383855"/>
    <lineage>
        <taxon>Eukaryota</taxon>
        <taxon>Fungi</taxon>
        <taxon>Dikarya</taxon>
        <taxon>Ascomycota</taxon>
        <taxon>Pezizomycotina</taxon>
        <taxon>Dothideomycetes</taxon>
        <taxon>Dothideomycetidae</taxon>
        <taxon>Mycosphaerellales</taxon>
        <taxon>Mycosphaerellaceae</taxon>
        <taxon>Pseudocercospora</taxon>
    </lineage>
</organism>
<dbReference type="VEuPathDB" id="FungiDB:MYCFIDRAFT_81750"/>
<evidence type="ECO:0000313" key="4">
    <source>
        <dbReference type="Proteomes" id="UP000016932"/>
    </source>
</evidence>
<gene>
    <name evidence="3" type="ORF">MYCFIDRAFT_81750</name>
</gene>
<evidence type="ECO:0000256" key="2">
    <source>
        <dbReference type="SAM" id="SignalP"/>
    </source>
</evidence>
<dbReference type="OrthoDB" id="10612979at2759"/>
<dbReference type="RefSeq" id="XP_007926032.1">
    <property type="nucleotide sequence ID" value="XM_007927841.1"/>
</dbReference>
<dbReference type="Proteomes" id="UP000016932">
    <property type="component" value="Unassembled WGS sequence"/>
</dbReference>
<dbReference type="AlphaFoldDB" id="M2ZWK5"/>
<feature type="chain" id="PRO_5004031173" description="Ubiquitin-like protease family profile domain-containing protein" evidence="2">
    <location>
        <begin position="34"/>
        <end position="495"/>
    </location>
</feature>
<feature type="region of interest" description="Disordered" evidence="1">
    <location>
        <begin position="137"/>
        <end position="208"/>
    </location>
</feature>
<accession>M2ZWK5</accession>
<protein>
    <recommendedName>
        <fullName evidence="5">Ubiquitin-like protease family profile domain-containing protein</fullName>
    </recommendedName>
</protein>
<keyword evidence="2" id="KW-0732">Signal</keyword>
<reference evidence="3 4" key="1">
    <citation type="journal article" date="2012" name="PLoS Pathog.">
        <title>Diverse lifestyles and strategies of plant pathogenesis encoded in the genomes of eighteen Dothideomycetes fungi.</title>
        <authorList>
            <person name="Ohm R.A."/>
            <person name="Feau N."/>
            <person name="Henrissat B."/>
            <person name="Schoch C.L."/>
            <person name="Horwitz B.A."/>
            <person name="Barry K.W."/>
            <person name="Condon B.J."/>
            <person name="Copeland A.C."/>
            <person name="Dhillon B."/>
            <person name="Glaser F."/>
            <person name="Hesse C.N."/>
            <person name="Kosti I."/>
            <person name="LaButti K."/>
            <person name="Lindquist E.A."/>
            <person name="Lucas S."/>
            <person name="Salamov A.A."/>
            <person name="Bradshaw R.E."/>
            <person name="Ciuffetti L."/>
            <person name="Hamelin R.C."/>
            <person name="Kema G.H.J."/>
            <person name="Lawrence C."/>
            <person name="Scott J.A."/>
            <person name="Spatafora J.W."/>
            <person name="Turgeon B.G."/>
            <person name="de Wit P.J.G.M."/>
            <person name="Zhong S."/>
            <person name="Goodwin S.B."/>
            <person name="Grigoriev I.V."/>
        </authorList>
    </citation>
    <scope>NUCLEOTIDE SEQUENCE [LARGE SCALE GENOMIC DNA]</scope>
    <source>
        <strain evidence="3 4">CIRAD86</strain>
    </source>
</reference>
<sequence>MAHIDSDSKKHVTTLPCLASRCWLLSLAHAALAIKSQSSPQHRAAGQYGAAAPSRARDERSRSPRTQPAAPFESRASPVAAASSTWAWDDKLTRFVDKSGNNPTLDSDLDFDMMDPGASSANYVVASRQDDASLLHHSDSAMKSEDVNEQLDRPERSAAAESVFGHPPELDTEMARCDDDDPSAPENADVDNGDDFAGADSDSSEGFIDEVPDLLKARRLAEESERFTARLQERFPVKQEQARKEIESLESELGDPFSQAYASILRIAREQASLDSSHQQHAYTFPLVPVPCDPMHPATTPPLPGLAWDYLKSIAPKKSSSTDHTDHWCSENVIVNLVGIDSDKHAPGSFFCKPCDIRYWVDGNELDLDESLRRLSQDLTHVKANGWSCTDDANIGQFVTLDGARKGTTRAVVPVCHAFHWFVVVGDPDLESPKGQRVGTITILNSMDGRASQVNKRLAKPLMQLLEECPDFAWEQDDWIFARRLHFPVTTSEPR</sequence>
<feature type="compositionally biased region" description="Low complexity" evidence="1">
    <location>
        <begin position="195"/>
        <end position="206"/>
    </location>
</feature>
<name>M2ZWK5_PSEFD</name>
<evidence type="ECO:0000256" key="1">
    <source>
        <dbReference type="SAM" id="MobiDB-lite"/>
    </source>
</evidence>
<dbReference type="EMBL" id="KB446558">
    <property type="protein sequence ID" value="EME83379.1"/>
    <property type="molecule type" value="Genomic_DNA"/>
</dbReference>
<proteinExistence type="predicted"/>
<feature type="signal peptide" evidence="2">
    <location>
        <begin position="1"/>
        <end position="33"/>
    </location>
</feature>
<feature type="compositionally biased region" description="Acidic residues" evidence="1">
    <location>
        <begin position="178"/>
        <end position="194"/>
    </location>
</feature>
<dbReference type="HOGENOM" id="CLU_551083_0_0_1"/>
<feature type="region of interest" description="Disordered" evidence="1">
    <location>
        <begin position="37"/>
        <end position="77"/>
    </location>
</feature>